<evidence type="ECO:0000313" key="3">
    <source>
        <dbReference type="EMBL" id="EXM39912.1"/>
    </source>
</evidence>
<dbReference type="GO" id="GO:0015074">
    <property type="term" value="P:DNA integration"/>
    <property type="evidence" value="ECO:0007669"/>
    <property type="project" value="InterPro"/>
</dbReference>
<dbReference type="PANTHER" id="PTHR30349">
    <property type="entry name" value="PHAGE INTEGRASE-RELATED"/>
    <property type="match status" value="1"/>
</dbReference>
<dbReference type="InterPro" id="IPR050090">
    <property type="entry name" value="Tyrosine_recombinase_XerCD"/>
</dbReference>
<keyword evidence="1" id="KW-0233">DNA recombination</keyword>
<name>A0A011V379_RUMAL</name>
<dbReference type="GO" id="GO:0003677">
    <property type="term" value="F:DNA binding"/>
    <property type="evidence" value="ECO:0007669"/>
    <property type="project" value="InterPro"/>
</dbReference>
<dbReference type="Proteomes" id="UP000021369">
    <property type="component" value="Unassembled WGS sequence"/>
</dbReference>
<dbReference type="EMBL" id="JEOB01000002">
    <property type="protein sequence ID" value="EXM39912.1"/>
    <property type="molecule type" value="Genomic_DNA"/>
</dbReference>
<gene>
    <name evidence="3" type="ORF">RASY3_09375</name>
</gene>
<dbReference type="RefSeq" id="WP_278245446.1">
    <property type="nucleotide sequence ID" value="NZ_JEOB01000002.1"/>
</dbReference>
<evidence type="ECO:0000259" key="2">
    <source>
        <dbReference type="PROSITE" id="PS51898"/>
    </source>
</evidence>
<organism evidence="3 4">
    <name type="scientific">Ruminococcus albus SY3</name>
    <dbReference type="NCBI Taxonomy" id="1341156"/>
    <lineage>
        <taxon>Bacteria</taxon>
        <taxon>Bacillati</taxon>
        <taxon>Bacillota</taxon>
        <taxon>Clostridia</taxon>
        <taxon>Eubacteriales</taxon>
        <taxon>Oscillospiraceae</taxon>
        <taxon>Ruminococcus</taxon>
    </lineage>
</organism>
<reference evidence="3 4" key="1">
    <citation type="submission" date="2013-06" db="EMBL/GenBank/DDBJ databases">
        <title>Rumen cellulosomics: divergent fiber-degrading strategies revealed by comparative genome-wide analysis of six Ruminococcal strains.</title>
        <authorList>
            <person name="Dassa B."/>
            <person name="Borovok I."/>
            <person name="Lamed R."/>
            <person name="Flint H."/>
            <person name="Yeoman C.J."/>
            <person name="White B."/>
            <person name="Bayer E.A."/>
        </authorList>
    </citation>
    <scope>NUCLEOTIDE SEQUENCE [LARGE SCALE GENOMIC DNA]</scope>
    <source>
        <strain evidence="3 4">SY3</strain>
    </source>
</reference>
<accession>A0A011V379</accession>
<dbReference type="AlphaFoldDB" id="A0A011V379"/>
<dbReference type="PATRIC" id="fig|1341156.4.peg.1173"/>
<comment type="caution">
    <text evidence="3">The sequence shown here is derived from an EMBL/GenBank/DDBJ whole genome shotgun (WGS) entry which is preliminary data.</text>
</comment>
<dbReference type="GO" id="GO:0006310">
    <property type="term" value="P:DNA recombination"/>
    <property type="evidence" value="ECO:0007669"/>
    <property type="project" value="UniProtKB-KW"/>
</dbReference>
<dbReference type="PROSITE" id="PS51898">
    <property type="entry name" value="TYR_RECOMBINASE"/>
    <property type="match status" value="1"/>
</dbReference>
<protein>
    <submittedName>
        <fullName evidence="3">Recombinase</fullName>
    </submittedName>
</protein>
<dbReference type="SUPFAM" id="SSF56349">
    <property type="entry name" value="DNA breaking-rejoining enzymes"/>
    <property type="match status" value="1"/>
</dbReference>
<dbReference type="Pfam" id="PF00589">
    <property type="entry name" value="Phage_integrase"/>
    <property type="match status" value="1"/>
</dbReference>
<dbReference type="InterPro" id="IPR002104">
    <property type="entry name" value="Integrase_catalytic"/>
</dbReference>
<feature type="domain" description="Tyr recombinase" evidence="2">
    <location>
        <begin position="1"/>
        <end position="192"/>
    </location>
</feature>
<dbReference type="Gene3D" id="1.10.443.10">
    <property type="entry name" value="Intergrase catalytic core"/>
    <property type="match status" value="1"/>
</dbReference>
<evidence type="ECO:0000313" key="4">
    <source>
        <dbReference type="Proteomes" id="UP000021369"/>
    </source>
</evidence>
<dbReference type="InterPro" id="IPR013762">
    <property type="entry name" value="Integrase-like_cat_sf"/>
</dbReference>
<dbReference type="InterPro" id="IPR011010">
    <property type="entry name" value="DNA_brk_join_enz"/>
</dbReference>
<keyword evidence="4" id="KW-1185">Reference proteome</keyword>
<evidence type="ECO:0000256" key="1">
    <source>
        <dbReference type="ARBA" id="ARBA00023172"/>
    </source>
</evidence>
<proteinExistence type="predicted"/>
<dbReference type="CDD" id="cd01189">
    <property type="entry name" value="INT_ICEBs1_C_like"/>
    <property type="match status" value="1"/>
</dbReference>
<sequence>MKTLFGSLKGEPMKYQVYLMLAIYSGFRRSEMLGLEWKDIDFDNEIIHVRRTSQYTKEKGIYTDTTKTKKSKRVSKFPPIIMDLLKRFKEEQDEYANQLGSKWEEHDRLFTKWNGEPMNPQTPFEWLKGYCERVGVPFRNIHSLRHLHASLLIYEGVDVVAVSADMGHSVVGTTLNLYSHMFQEARARNCDAITNALDFSKKDDKA</sequence>
<dbReference type="PANTHER" id="PTHR30349:SF64">
    <property type="entry name" value="PROPHAGE INTEGRASE INTD-RELATED"/>
    <property type="match status" value="1"/>
</dbReference>